<dbReference type="PROSITE" id="PS51257">
    <property type="entry name" value="PROKAR_LIPOPROTEIN"/>
    <property type="match status" value="1"/>
</dbReference>
<evidence type="ECO:0000313" key="1">
    <source>
        <dbReference type="EMBL" id="BDV44159.1"/>
    </source>
</evidence>
<proteinExistence type="predicted"/>
<dbReference type="InterPro" id="IPR036280">
    <property type="entry name" value="Multihaem_cyt_sf"/>
</dbReference>
<evidence type="ECO:0000313" key="2">
    <source>
        <dbReference type="Proteomes" id="UP001317705"/>
    </source>
</evidence>
<reference evidence="1 2" key="1">
    <citation type="submission" date="2022-12" db="EMBL/GenBank/DDBJ databases">
        <title>Polyphasic characterization of Geotalea uranireducens NIT-SL11 newly isolated from a complex of sewage sludge and microbially reduced graphene oxide.</title>
        <authorList>
            <person name="Xie L."/>
            <person name="Yoshida N."/>
            <person name="Meng L."/>
        </authorList>
    </citation>
    <scope>NUCLEOTIDE SEQUENCE [LARGE SCALE GENOMIC DNA]</scope>
    <source>
        <strain evidence="1 2">NIT-SL11</strain>
    </source>
</reference>
<sequence length="160" mass="18475">MNQEKMVTVVGMLVLASVLLAGCALPERYRLPVKHPPIYELGERREFCTKCHGFKKQPIDFERYNHTLLFTDSHRLVAYQDQRVCALCHEQSFCNDCHVTHTELKPSLKNETENYRRMQHRGEYLSRHRIDGRLDPTSCFRCHGNPQSAQTCAGATCHGN</sequence>
<accession>A0ABM8ENX7</accession>
<protein>
    <submittedName>
        <fullName evidence="1">Cytochrome c</fullName>
    </submittedName>
</protein>
<dbReference type="SUPFAM" id="SSF48695">
    <property type="entry name" value="Multiheme cytochromes"/>
    <property type="match status" value="1"/>
</dbReference>
<dbReference type="RefSeq" id="WP_282000265.1">
    <property type="nucleotide sequence ID" value="NZ_AP027151.1"/>
</dbReference>
<gene>
    <name evidence="1" type="ORF">GURASL_30820</name>
</gene>
<dbReference type="EMBL" id="AP027151">
    <property type="protein sequence ID" value="BDV44159.1"/>
    <property type="molecule type" value="Genomic_DNA"/>
</dbReference>
<keyword evidence="2" id="KW-1185">Reference proteome</keyword>
<dbReference type="Proteomes" id="UP001317705">
    <property type="component" value="Chromosome"/>
</dbReference>
<organism evidence="1 2">
    <name type="scientific">Geotalea uraniireducens</name>
    <dbReference type="NCBI Taxonomy" id="351604"/>
    <lineage>
        <taxon>Bacteria</taxon>
        <taxon>Pseudomonadati</taxon>
        <taxon>Thermodesulfobacteriota</taxon>
        <taxon>Desulfuromonadia</taxon>
        <taxon>Geobacterales</taxon>
        <taxon>Geobacteraceae</taxon>
        <taxon>Geotalea</taxon>
    </lineage>
</organism>
<name>A0ABM8ENX7_9BACT</name>